<dbReference type="SMART" id="SM00646">
    <property type="entry name" value="Ami_3"/>
    <property type="match status" value="1"/>
</dbReference>
<dbReference type="GO" id="GO:0008745">
    <property type="term" value="F:N-acetylmuramoyl-L-alanine amidase activity"/>
    <property type="evidence" value="ECO:0007669"/>
    <property type="project" value="UniProtKB-EC"/>
</dbReference>
<evidence type="ECO:0000256" key="1">
    <source>
        <dbReference type="ARBA" id="ARBA00001561"/>
    </source>
</evidence>
<feature type="domain" description="MurNAc-LAA" evidence="3">
    <location>
        <begin position="62"/>
        <end position="189"/>
    </location>
</feature>
<dbReference type="SUPFAM" id="SSF53187">
    <property type="entry name" value="Zn-dependent exopeptidases"/>
    <property type="match status" value="1"/>
</dbReference>
<proteinExistence type="predicted"/>
<dbReference type="CDD" id="cd02696">
    <property type="entry name" value="MurNAc-LAA"/>
    <property type="match status" value="1"/>
</dbReference>
<reference evidence="4 5" key="1">
    <citation type="journal article" date="2017" name="BMC Genomics">
        <title>Genome sequencing of 39 Akkermansia muciniphila isolates reveals its population structure, genomic and functional diverisity, and global distribution in mammalian gut microbiotas.</title>
        <authorList>
            <person name="Guo X."/>
            <person name="Li S."/>
            <person name="Zhang J."/>
            <person name="Wu F."/>
            <person name="Li X."/>
            <person name="Wu D."/>
            <person name="Zhang M."/>
            <person name="Ou Z."/>
            <person name="Jie Z."/>
            <person name="Yan Q."/>
            <person name="Li P."/>
            <person name="Yi J."/>
            <person name="Peng Y."/>
        </authorList>
    </citation>
    <scope>NUCLEOTIDE SEQUENCE [LARGE SCALE GENOMIC DNA]</scope>
    <source>
        <strain evidence="4 5">GP43</strain>
    </source>
</reference>
<name>A0AAP8NJJ9_9BACT</name>
<evidence type="ECO:0000256" key="2">
    <source>
        <dbReference type="ARBA" id="ARBA00011901"/>
    </source>
</evidence>
<evidence type="ECO:0000313" key="4">
    <source>
        <dbReference type="EMBL" id="PNC53349.1"/>
    </source>
</evidence>
<comment type="caution">
    <text evidence="4">The sequence shown here is derived from an EMBL/GenBank/DDBJ whole genome shotgun (WGS) entry which is preliminary data.</text>
</comment>
<evidence type="ECO:0000259" key="3">
    <source>
        <dbReference type="SMART" id="SM00646"/>
    </source>
</evidence>
<dbReference type="Pfam" id="PF01520">
    <property type="entry name" value="Amidase_3"/>
    <property type="match status" value="1"/>
</dbReference>
<dbReference type="GO" id="GO:0009253">
    <property type="term" value="P:peptidoglycan catabolic process"/>
    <property type="evidence" value="ECO:0007669"/>
    <property type="project" value="InterPro"/>
</dbReference>
<dbReference type="InterPro" id="IPR050695">
    <property type="entry name" value="N-acetylmuramoyl_amidase_3"/>
</dbReference>
<evidence type="ECO:0000313" key="5">
    <source>
        <dbReference type="Proteomes" id="UP000235914"/>
    </source>
</evidence>
<dbReference type="PANTHER" id="PTHR30404:SF8">
    <property type="entry name" value="AUTOLYSIN PH-RELATED"/>
    <property type="match status" value="1"/>
</dbReference>
<dbReference type="PANTHER" id="PTHR30404">
    <property type="entry name" value="N-ACETYLMURAMOYL-L-ALANINE AMIDASE"/>
    <property type="match status" value="1"/>
</dbReference>
<dbReference type="Gene3D" id="3.40.630.40">
    <property type="entry name" value="Zn-dependent exopeptidases"/>
    <property type="match status" value="1"/>
</dbReference>
<organism evidence="4 5">
    <name type="scientific">Akkermansia muciniphila</name>
    <dbReference type="NCBI Taxonomy" id="239935"/>
    <lineage>
        <taxon>Bacteria</taxon>
        <taxon>Pseudomonadati</taxon>
        <taxon>Verrucomicrobiota</taxon>
        <taxon>Verrucomicrobiia</taxon>
        <taxon>Verrucomicrobiales</taxon>
        <taxon>Akkermansiaceae</taxon>
        <taxon>Akkermansia</taxon>
    </lineage>
</organism>
<dbReference type="Proteomes" id="UP000235914">
    <property type="component" value="Unassembled WGS sequence"/>
</dbReference>
<dbReference type="AlphaFoldDB" id="A0AAP8NJJ9"/>
<dbReference type="GO" id="GO:0030288">
    <property type="term" value="C:outer membrane-bounded periplasmic space"/>
    <property type="evidence" value="ECO:0007669"/>
    <property type="project" value="TreeGrafter"/>
</dbReference>
<protein>
    <recommendedName>
        <fullName evidence="2">N-acetylmuramoyl-L-alanine amidase</fullName>
        <ecNumber evidence="2">3.5.1.28</ecNumber>
    </recommendedName>
</protein>
<dbReference type="EMBL" id="PJKN01000008">
    <property type="protein sequence ID" value="PNC53349.1"/>
    <property type="molecule type" value="Genomic_DNA"/>
</dbReference>
<comment type="catalytic activity">
    <reaction evidence="1">
        <text>Hydrolyzes the link between N-acetylmuramoyl residues and L-amino acid residues in certain cell-wall glycopeptides.</text>
        <dbReference type="EC" id="3.5.1.28"/>
    </reaction>
</comment>
<sequence>MNIALDIGHANNTGSRGNGLEEHATASVIVDHLAPMLRAQGHDVTVIDYPYMDNGDDLAATVRAINAGNYDISISVHCDSSDSPSSRGAHVCHHRTYHDDGTCTDSAQGKALAEAIAGPLCKLLPGRADHVQARPDRSCTPPKSSLYVLRKTNPPAVLVECGFISNAGNADLMKNNPAAIARAIAWGVNTYTQRK</sequence>
<accession>A0AAP8NJJ9</accession>
<dbReference type="InterPro" id="IPR002508">
    <property type="entry name" value="MurNAc-LAA_cat"/>
</dbReference>
<gene>
    <name evidence="4" type="ORF">CXU09_11690</name>
</gene>
<dbReference type="EC" id="3.5.1.28" evidence="2"/>
<dbReference type="RefSeq" id="WP_102736161.1">
    <property type="nucleotide sequence ID" value="NZ_PJKN01000008.1"/>
</dbReference>